<evidence type="ECO:0000256" key="2">
    <source>
        <dbReference type="ARBA" id="ARBA00006865"/>
    </source>
</evidence>
<evidence type="ECO:0000256" key="1">
    <source>
        <dbReference type="ARBA" id="ARBA00000124"/>
    </source>
</evidence>
<dbReference type="CDD" id="cd02181">
    <property type="entry name" value="GH16_fungal_Lam16A_glucanase"/>
    <property type="match status" value="1"/>
</dbReference>
<sequence length="374" mass="40255">MLRFAELLPLIQLCNAVYVIQDAYTPSNFFDMFDFFTGPDPTQGFVKFVDQTTALSAGMISQDNTSVRFGVDFKTMNPEGGRSSIRLESKNTYNQGLIILDLAHMPGGICGTWPAFWTIGPEWPSNGEIDILEGVNSQVADAMTLHTGPGCSINSSGNERFTGSVKTSNCDVQAPGQGANVGCGIVTNDTTTYGDGFNDIGGGVYATEWTADTISIYHFARANVPADISSGAPTPSSWGEPLAVFSGCNFQEAVKNQTIIFDTTFCGQWAGQDSVWRADPVCSQKAATCQEFVSNNPTDFANAYWEVNSLKIYRQQDTGYIGQSPIPTPQPSPAESSSSDIATLAPTESTGIPLIVSTMNTFSTMVQKHCSCHY</sequence>
<dbReference type="EMBL" id="KN847532">
    <property type="protein sequence ID" value="KIW07452.1"/>
    <property type="molecule type" value="Genomic_DNA"/>
</dbReference>
<keyword evidence="10" id="KW-1185">Reference proteome</keyword>
<evidence type="ECO:0000313" key="9">
    <source>
        <dbReference type="EMBL" id="KIW07452.1"/>
    </source>
</evidence>
<dbReference type="SUPFAM" id="SSF49899">
    <property type="entry name" value="Concanavalin A-like lectins/glucanases"/>
    <property type="match status" value="1"/>
</dbReference>
<dbReference type="PROSITE" id="PS51762">
    <property type="entry name" value="GH16_2"/>
    <property type="match status" value="1"/>
</dbReference>
<name>A0A0D1Z3D5_9PEZI</name>
<protein>
    <recommendedName>
        <fullName evidence="3">endo-1,3(4)-beta-glucanase</fullName>
        <ecNumber evidence="3">3.2.1.6</ecNumber>
    </recommendedName>
</protein>
<dbReference type="OrthoDB" id="192832at2759"/>
<keyword evidence="7" id="KW-0732">Signal</keyword>
<feature type="domain" description="GH16" evidence="8">
    <location>
        <begin position="33"/>
        <end position="278"/>
    </location>
</feature>
<dbReference type="InParanoid" id="A0A0D1Z3D5"/>
<evidence type="ECO:0000256" key="6">
    <source>
        <dbReference type="SAM" id="MobiDB-lite"/>
    </source>
</evidence>
<dbReference type="Proteomes" id="UP000053259">
    <property type="component" value="Unassembled WGS sequence"/>
</dbReference>
<dbReference type="VEuPathDB" id="FungiDB:PV09_01424"/>
<feature type="chain" id="PRO_5002252432" description="endo-1,3(4)-beta-glucanase" evidence="7">
    <location>
        <begin position="17"/>
        <end position="374"/>
    </location>
</feature>
<evidence type="ECO:0000256" key="4">
    <source>
        <dbReference type="ARBA" id="ARBA00022801"/>
    </source>
</evidence>
<dbReference type="AlphaFoldDB" id="A0A0D1Z3D5"/>
<comment type="similarity">
    <text evidence="2">Belongs to the glycosyl hydrolase 16 family.</text>
</comment>
<keyword evidence="5" id="KW-0326">Glycosidase</keyword>
<dbReference type="InterPro" id="IPR050546">
    <property type="entry name" value="Glycosyl_Hydrlase_16"/>
</dbReference>
<reference evidence="9 10" key="1">
    <citation type="submission" date="2015-01" db="EMBL/GenBank/DDBJ databases">
        <title>The Genome Sequence of Ochroconis gallopava CBS43764.</title>
        <authorList>
            <consortium name="The Broad Institute Genomics Platform"/>
            <person name="Cuomo C."/>
            <person name="de Hoog S."/>
            <person name="Gorbushina A."/>
            <person name="Stielow B."/>
            <person name="Teixiera M."/>
            <person name="Abouelleil A."/>
            <person name="Chapman S.B."/>
            <person name="Priest M."/>
            <person name="Young S.K."/>
            <person name="Wortman J."/>
            <person name="Nusbaum C."/>
            <person name="Birren B."/>
        </authorList>
    </citation>
    <scope>NUCLEOTIDE SEQUENCE [LARGE SCALE GENOMIC DNA]</scope>
    <source>
        <strain evidence="9 10">CBS 43764</strain>
    </source>
</reference>
<evidence type="ECO:0000313" key="10">
    <source>
        <dbReference type="Proteomes" id="UP000053259"/>
    </source>
</evidence>
<feature type="region of interest" description="Disordered" evidence="6">
    <location>
        <begin position="321"/>
        <end position="341"/>
    </location>
</feature>
<dbReference type="RefSeq" id="XP_016217321.1">
    <property type="nucleotide sequence ID" value="XM_016354309.1"/>
</dbReference>
<dbReference type="EC" id="3.2.1.6" evidence="3"/>
<gene>
    <name evidence="9" type="ORF">PV09_01424</name>
</gene>
<dbReference type="GO" id="GO:0052861">
    <property type="term" value="F:endo-1,3(4)-beta-glucanase activity"/>
    <property type="evidence" value="ECO:0007669"/>
    <property type="project" value="UniProtKB-EC"/>
</dbReference>
<dbReference type="HOGENOM" id="CLU_016972_0_1_1"/>
<dbReference type="GeneID" id="27309397"/>
<dbReference type="InterPro" id="IPR000757">
    <property type="entry name" value="Beta-glucanase-like"/>
</dbReference>
<evidence type="ECO:0000259" key="8">
    <source>
        <dbReference type="PROSITE" id="PS51762"/>
    </source>
</evidence>
<accession>A0A0D1Z3D5</accession>
<dbReference type="PANTHER" id="PTHR10963">
    <property type="entry name" value="GLYCOSYL HYDROLASE-RELATED"/>
    <property type="match status" value="1"/>
</dbReference>
<feature type="signal peptide" evidence="7">
    <location>
        <begin position="1"/>
        <end position="16"/>
    </location>
</feature>
<dbReference type="GO" id="GO:0009251">
    <property type="term" value="P:glucan catabolic process"/>
    <property type="evidence" value="ECO:0007669"/>
    <property type="project" value="TreeGrafter"/>
</dbReference>
<keyword evidence="4" id="KW-0378">Hydrolase</keyword>
<evidence type="ECO:0000256" key="7">
    <source>
        <dbReference type="SAM" id="SignalP"/>
    </source>
</evidence>
<dbReference type="STRING" id="253628.A0A0D1Z3D5"/>
<organism evidence="9 10">
    <name type="scientific">Verruconis gallopava</name>
    <dbReference type="NCBI Taxonomy" id="253628"/>
    <lineage>
        <taxon>Eukaryota</taxon>
        <taxon>Fungi</taxon>
        <taxon>Dikarya</taxon>
        <taxon>Ascomycota</taxon>
        <taxon>Pezizomycotina</taxon>
        <taxon>Dothideomycetes</taxon>
        <taxon>Pleosporomycetidae</taxon>
        <taxon>Venturiales</taxon>
        <taxon>Sympoventuriaceae</taxon>
        <taxon>Verruconis</taxon>
    </lineage>
</organism>
<dbReference type="InterPro" id="IPR013320">
    <property type="entry name" value="ConA-like_dom_sf"/>
</dbReference>
<proteinExistence type="inferred from homology"/>
<dbReference type="Pfam" id="PF26113">
    <property type="entry name" value="GH16_XgeA"/>
    <property type="match status" value="1"/>
</dbReference>
<comment type="catalytic activity">
    <reaction evidence="1">
        <text>Endohydrolysis of (1-&gt;3)- or (1-&gt;4)-linkages in beta-D-glucans when the glucose residue whose reducing group is involved in the linkage to be hydrolyzed is itself substituted at C-3.</text>
        <dbReference type="EC" id="3.2.1.6"/>
    </reaction>
</comment>
<dbReference type="Gene3D" id="2.60.120.200">
    <property type="match status" value="1"/>
</dbReference>
<dbReference type="FunFam" id="2.60.120.200:FF:000114">
    <property type="entry name" value="Probable endo-1,3(4)-beta-glucanase NFIA_089530"/>
    <property type="match status" value="1"/>
</dbReference>
<evidence type="ECO:0000256" key="3">
    <source>
        <dbReference type="ARBA" id="ARBA00012599"/>
    </source>
</evidence>
<evidence type="ECO:0000256" key="5">
    <source>
        <dbReference type="ARBA" id="ARBA00023295"/>
    </source>
</evidence>
<dbReference type="PANTHER" id="PTHR10963:SF24">
    <property type="entry name" value="GLYCOSIDASE C21B10.07-RELATED"/>
    <property type="match status" value="1"/>
</dbReference>